<gene>
    <name evidence="3" type="ORF">GCM10023161_42930</name>
</gene>
<accession>A0ABP8F3D3</accession>
<keyword evidence="2" id="KW-1133">Transmembrane helix</keyword>
<comment type="caution">
    <text evidence="3">The sequence shown here is derived from an EMBL/GenBank/DDBJ whole genome shotgun (WGS) entry which is preliminary data.</text>
</comment>
<dbReference type="Proteomes" id="UP001501417">
    <property type="component" value="Unassembled WGS sequence"/>
</dbReference>
<reference evidence="4" key="1">
    <citation type="journal article" date="2019" name="Int. J. Syst. Evol. Microbiol.">
        <title>The Global Catalogue of Microorganisms (GCM) 10K type strain sequencing project: providing services to taxonomists for standard genome sequencing and annotation.</title>
        <authorList>
            <consortium name="The Broad Institute Genomics Platform"/>
            <consortium name="The Broad Institute Genome Sequencing Center for Infectious Disease"/>
            <person name="Wu L."/>
            <person name="Ma J."/>
        </authorList>
    </citation>
    <scope>NUCLEOTIDE SEQUENCE [LARGE SCALE GENOMIC DNA]</scope>
    <source>
        <strain evidence="4">JCM 17782</strain>
    </source>
</reference>
<evidence type="ECO:0000256" key="2">
    <source>
        <dbReference type="SAM" id="Phobius"/>
    </source>
</evidence>
<feature type="region of interest" description="Disordered" evidence="1">
    <location>
        <begin position="1"/>
        <end position="25"/>
    </location>
</feature>
<evidence type="ECO:0000313" key="4">
    <source>
        <dbReference type="Proteomes" id="UP001501417"/>
    </source>
</evidence>
<protein>
    <recommendedName>
        <fullName evidence="5">DUF4307 domain-containing protein</fullName>
    </recommendedName>
</protein>
<feature type="transmembrane region" description="Helical" evidence="2">
    <location>
        <begin position="34"/>
        <end position="55"/>
    </location>
</feature>
<evidence type="ECO:0000256" key="1">
    <source>
        <dbReference type="SAM" id="MobiDB-lite"/>
    </source>
</evidence>
<evidence type="ECO:0000313" key="3">
    <source>
        <dbReference type="EMBL" id="GAA4294038.1"/>
    </source>
</evidence>
<evidence type="ECO:0008006" key="5">
    <source>
        <dbReference type="Google" id="ProtNLM"/>
    </source>
</evidence>
<sequence>MSEDTREIDTAADSATPSERSAGGDTRAWRKVKVVPVVLILLLLISGGAAAWLYFNQYRPDKQTDGGVANGVIGAASDGTVALLSYSPDTLEQGLRCREVAPVR</sequence>
<dbReference type="EMBL" id="BAABGF010000050">
    <property type="protein sequence ID" value="GAA4294038.1"/>
    <property type="molecule type" value="Genomic_DNA"/>
</dbReference>
<keyword evidence="4" id="KW-1185">Reference proteome</keyword>
<name>A0ABP8F3D3_9MYCO</name>
<proteinExistence type="predicted"/>
<keyword evidence="2" id="KW-0472">Membrane</keyword>
<keyword evidence="2" id="KW-0812">Transmembrane</keyword>
<organism evidence="3 4">
    <name type="scientific">Mycobacterium paraffinicum</name>
    <dbReference type="NCBI Taxonomy" id="53378"/>
    <lineage>
        <taxon>Bacteria</taxon>
        <taxon>Bacillati</taxon>
        <taxon>Actinomycetota</taxon>
        <taxon>Actinomycetes</taxon>
        <taxon>Mycobacteriales</taxon>
        <taxon>Mycobacteriaceae</taxon>
        <taxon>Mycobacterium</taxon>
    </lineage>
</organism>